<gene>
    <name evidence="2" type="ORF">BM536_037980</name>
</gene>
<evidence type="ECO:0000313" key="2">
    <source>
        <dbReference type="EMBL" id="OQD51802.1"/>
    </source>
</evidence>
<sequence>MGSAVVVFAGGRTLAGDNVSEVIKNDPQSVGLPAGTDPAGLQTTLGSLWNQVVDSRYDTLSARASGAVFVAVVVLVVALLARKGALWTRVLGFLFAFGTLILHALIVSDQSPTSVTAFSLLALAGALVCLVTAWLPGINQYAKDLKVQRI</sequence>
<evidence type="ECO:0000313" key="3">
    <source>
        <dbReference type="Proteomes" id="UP000184286"/>
    </source>
</evidence>
<feature type="transmembrane region" description="Helical" evidence="1">
    <location>
        <begin position="90"/>
        <end position="108"/>
    </location>
</feature>
<dbReference type="EMBL" id="MPOH02000051">
    <property type="protein sequence ID" value="OQD51802.1"/>
    <property type="molecule type" value="Genomic_DNA"/>
</dbReference>
<evidence type="ECO:0000256" key="1">
    <source>
        <dbReference type="SAM" id="Phobius"/>
    </source>
</evidence>
<dbReference type="Proteomes" id="UP000184286">
    <property type="component" value="Unassembled WGS sequence"/>
</dbReference>
<reference evidence="2 3" key="2">
    <citation type="submission" date="2017-02" db="EMBL/GenBank/DDBJ databases">
        <title>Draft genome sequence of Streptomyces phaeoluteigriseus type strain DSM41896.</title>
        <authorList>
            <person name="Salih T.S."/>
            <person name="Algora Gallardo L."/>
            <person name="Melo Santos T."/>
            <person name="Filgueira Martinez S."/>
            <person name="Herron P.R."/>
        </authorList>
    </citation>
    <scope>NUCLEOTIDE SEQUENCE [LARGE SCALE GENOMIC DNA]</scope>
    <source>
        <strain evidence="2 3">DSM 41896</strain>
    </source>
</reference>
<protein>
    <submittedName>
        <fullName evidence="2">Uncharacterized protein</fullName>
    </submittedName>
</protein>
<keyword evidence="1" id="KW-0812">Transmembrane</keyword>
<reference evidence="3" key="1">
    <citation type="submission" date="2016-11" db="EMBL/GenBank/DDBJ databases">
        <authorList>
            <person name="Schniete J.K."/>
            <person name="Salih T."/>
            <person name="Algora Gallardo L."/>
            <person name="Martinez Fernandez S."/>
            <person name="Herron P.R."/>
        </authorList>
    </citation>
    <scope>NUCLEOTIDE SEQUENCE [LARGE SCALE GENOMIC DNA]</scope>
    <source>
        <strain evidence="3">DSM 41896</strain>
    </source>
</reference>
<dbReference type="STRING" id="114686.BM536_037980"/>
<feature type="transmembrane region" description="Helical" evidence="1">
    <location>
        <begin position="60"/>
        <end position="81"/>
    </location>
</feature>
<accession>A0A1V6MHP1</accession>
<name>A0A1V6MHP1_9ACTN</name>
<feature type="transmembrane region" description="Helical" evidence="1">
    <location>
        <begin position="114"/>
        <end position="135"/>
    </location>
</feature>
<organism evidence="2 3">
    <name type="scientific">Streptomyces phaeoluteigriseus</name>
    <dbReference type="NCBI Taxonomy" id="114686"/>
    <lineage>
        <taxon>Bacteria</taxon>
        <taxon>Bacillati</taxon>
        <taxon>Actinomycetota</taxon>
        <taxon>Actinomycetes</taxon>
        <taxon>Kitasatosporales</taxon>
        <taxon>Streptomycetaceae</taxon>
        <taxon>Streptomyces</taxon>
        <taxon>Streptomyces aurantiacus group</taxon>
    </lineage>
</organism>
<keyword evidence="1" id="KW-1133">Transmembrane helix</keyword>
<dbReference type="AlphaFoldDB" id="A0A1V6MHP1"/>
<comment type="caution">
    <text evidence="2">The sequence shown here is derived from an EMBL/GenBank/DDBJ whole genome shotgun (WGS) entry which is preliminary data.</text>
</comment>
<keyword evidence="1" id="KW-0472">Membrane</keyword>
<proteinExistence type="predicted"/>